<accession>A0ABV7T2R2</accession>
<dbReference type="InterPro" id="IPR009722">
    <property type="entry name" value="YjiK/CarP"/>
</dbReference>
<organism evidence="4 5">
    <name type="scientific">Stutzerimonas tarimensis</name>
    <dbReference type="NCBI Taxonomy" id="1507735"/>
    <lineage>
        <taxon>Bacteria</taxon>
        <taxon>Pseudomonadati</taxon>
        <taxon>Pseudomonadota</taxon>
        <taxon>Gammaproteobacteria</taxon>
        <taxon>Pseudomonadales</taxon>
        <taxon>Pseudomonadaceae</taxon>
        <taxon>Stutzerimonas</taxon>
    </lineage>
</organism>
<gene>
    <name evidence="4" type="ORF">ACFOMF_06460</name>
</gene>
<keyword evidence="5" id="KW-1185">Reference proteome</keyword>
<evidence type="ECO:0000313" key="5">
    <source>
        <dbReference type="Proteomes" id="UP001595630"/>
    </source>
</evidence>
<sequence>MILLSHRFGYDARLYYWFQMNQHAEGWQGRSVWLPDYRVDIEARPVDGIGDNLSGLAYDPHRGHLWSVVNAPTVLIALTLSGDVIARYPLEGFKDVEAVAYMGPNQLLVVEERRQTLVVIDLPEAEGPLQRDGYPFLTLELFSPDNNEFEGATYDPVRDRLYLAKERKPLRLYEIDGLQRSLGSNLALSIRDITASLGRRVFATDLSSVAFEPHRGHLILLSDESKLMIELSEEGEFVSFASLARGFSGLSRGIPQAEGVAMDHEGHLYIVSEPNLFYRFEKRSEVPSG</sequence>
<dbReference type="CDD" id="cd09971">
    <property type="entry name" value="SdiA-regulated"/>
    <property type="match status" value="1"/>
</dbReference>
<dbReference type="SUPFAM" id="SSF50956">
    <property type="entry name" value="Thermostable phytase (3-phytase)"/>
    <property type="match status" value="1"/>
</dbReference>
<evidence type="ECO:0000256" key="3">
    <source>
        <dbReference type="ARBA" id="ARBA00023136"/>
    </source>
</evidence>
<dbReference type="EMBL" id="JBHRXZ010000016">
    <property type="protein sequence ID" value="MFC3607415.1"/>
    <property type="molecule type" value="Genomic_DNA"/>
</dbReference>
<protein>
    <submittedName>
        <fullName evidence="4">SdiA-regulated domain-containing protein</fullName>
    </submittedName>
</protein>
<reference evidence="5" key="1">
    <citation type="journal article" date="2019" name="Int. J. Syst. Evol. Microbiol.">
        <title>The Global Catalogue of Microorganisms (GCM) 10K type strain sequencing project: providing services to taxonomists for standard genome sequencing and annotation.</title>
        <authorList>
            <consortium name="The Broad Institute Genomics Platform"/>
            <consortium name="The Broad Institute Genome Sequencing Center for Infectious Disease"/>
            <person name="Wu L."/>
            <person name="Ma J."/>
        </authorList>
    </citation>
    <scope>NUCLEOTIDE SEQUENCE [LARGE SCALE GENOMIC DNA]</scope>
    <source>
        <strain evidence="5">KCTC 42447</strain>
    </source>
</reference>
<comment type="subcellular location">
    <subcellularLocation>
        <location evidence="1">Cell membrane</location>
    </subcellularLocation>
</comment>
<keyword evidence="3" id="KW-0472">Membrane</keyword>
<dbReference type="Pfam" id="PF06977">
    <property type="entry name" value="SdiA-regulated"/>
    <property type="match status" value="1"/>
</dbReference>
<dbReference type="Proteomes" id="UP001595630">
    <property type="component" value="Unassembled WGS sequence"/>
</dbReference>
<evidence type="ECO:0000313" key="4">
    <source>
        <dbReference type="EMBL" id="MFC3607415.1"/>
    </source>
</evidence>
<keyword evidence="2" id="KW-1003">Cell membrane</keyword>
<name>A0ABV7T2R2_9GAMM</name>
<evidence type="ECO:0000256" key="2">
    <source>
        <dbReference type="ARBA" id="ARBA00022475"/>
    </source>
</evidence>
<proteinExistence type="predicted"/>
<comment type="caution">
    <text evidence="4">The sequence shown here is derived from an EMBL/GenBank/DDBJ whole genome shotgun (WGS) entry which is preliminary data.</text>
</comment>
<evidence type="ECO:0000256" key="1">
    <source>
        <dbReference type="ARBA" id="ARBA00004236"/>
    </source>
</evidence>